<dbReference type="SUPFAM" id="SSF52266">
    <property type="entry name" value="SGNH hydrolase"/>
    <property type="match status" value="1"/>
</dbReference>
<reference evidence="4" key="1">
    <citation type="submission" date="2015-12" db="EMBL/GenBank/DDBJ databases">
        <authorList>
            <person name="Nair G.R."/>
            <person name="Kaur G."/>
            <person name="Mayilraj S."/>
        </authorList>
    </citation>
    <scope>NUCLEOTIDE SEQUENCE [LARGE SCALE GENOMIC DNA]</scope>
    <source>
        <strain evidence="4">CD08_7</strain>
    </source>
</reference>
<organism evidence="3 4">
    <name type="scientific">Nesterenkonia jeotgali</name>
    <dbReference type="NCBI Taxonomy" id="317018"/>
    <lineage>
        <taxon>Bacteria</taxon>
        <taxon>Bacillati</taxon>
        <taxon>Actinomycetota</taxon>
        <taxon>Actinomycetes</taxon>
        <taxon>Micrococcales</taxon>
        <taxon>Micrococcaceae</taxon>
        <taxon>Nesterenkonia</taxon>
    </lineage>
</organism>
<dbReference type="Gene3D" id="3.40.50.1110">
    <property type="entry name" value="SGNH hydrolase"/>
    <property type="match status" value="1"/>
</dbReference>
<dbReference type="RefSeq" id="WP_058889001.1">
    <property type="nucleotide sequence ID" value="NZ_LQBM01000004.1"/>
</dbReference>
<dbReference type="STRING" id="317018.AVL63_04390"/>
<dbReference type="EMBL" id="LQBM01000004">
    <property type="protein sequence ID" value="KUG57767.1"/>
    <property type="molecule type" value="Genomic_DNA"/>
</dbReference>
<feature type="domain" description="SGNH hydrolase-type esterase" evidence="2">
    <location>
        <begin position="89"/>
        <end position="254"/>
    </location>
</feature>
<comment type="caution">
    <text evidence="3">The sequence shown here is derived from an EMBL/GenBank/DDBJ whole genome shotgun (WGS) entry which is preliminary data.</text>
</comment>
<dbReference type="InterPro" id="IPR051532">
    <property type="entry name" value="Ester_Hydrolysis_Enzymes"/>
</dbReference>
<proteinExistence type="predicted"/>
<evidence type="ECO:0000259" key="2">
    <source>
        <dbReference type="Pfam" id="PF13472"/>
    </source>
</evidence>
<keyword evidence="4" id="KW-1185">Reference proteome</keyword>
<name>A0A0W8ICW7_9MICC</name>
<dbReference type="GO" id="GO:0004622">
    <property type="term" value="F:phosphatidylcholine lysophospholipase activity"/>
    <property type="evidence" value="ECO:0007669"/>
    <property type="project" value="TreeGrafter"/>
</dbReference>
<sequence>MGEIKKWHVFVLGVLLVVAAALAGFAINSQAKDSKDAQQAAEDYAPELQQRVEDRQADREAREEAEYEASVIRLDQPDGRALEIFLAADSLGAGYFATSVEDAYRSRVQAGLNDRGVSTNVTLATKPVEDDLFQITTVEPVPQMTIDLAIIELGTNDVGRTERPEFEEEYQSLIDEVRTQNADAPVMCLGVWGQPNSERQSYDTIIRQVCEENDGRYVSLSNAYARGDTVGPEGLDTWAGPSDDFHPNDLGHELIADLILERLPED</sequence>
<evidence type="ECO:0000313" key="4">
    <source>
        <dbReference type="Proteomes" id="UP000054023"/>
    </source>
</evidence>
<feature type="region of interest" description="Disordered" evidence="1">
    <location>
        <begin position="37"/>
        <end position="68"/>
    </location>
</feature>
<dbReference type="InterPro" id="IPR036514">
    <property type="entry name" value="SGNH_hydro_sf"/>
</dbReference>
<gene>
    <name evidence="3" type="ORF">AVL63_04390</name>
</gene>
<feature type="compositionally biased region" description="Basic and acidic residues" evidence="1">
    <location>
        <begin position="50"/>
        <end position="64"/>
    </location>
</feature>
<accession>A0A0W8ICW7</accession>
<protein>
    <recommendedName>
        <fullName evidence="2">SGNH hydrolase-type esterase domain-containing protein</fullName>
    </recommendedName>
</protein>
<dbReference type="CDD" id="cd00229">
    <property type="entry name" value="SGNH_hydrolase"/>
    <property type="match status" value="1"/>
</dbReference>
<dbReference type="PANTHER" id="PTHR30383">
    <property type="entry name" value="THIOESTERASE 1/PROTEASE 1/LYSOPHOSPHOLIPASE L1"/>
    <property type="match status" value="1"/>
</dbReference>
<evidence type="ECO:0000313" key="3">
    <source>
        <dbReference type="EMBL" id="KUG57767.1"/>
    </source>
</evidence>
<dbReference type="Pfam" id="PF13472">
    <property type="entry name" value="Lipase_GDSL_2"/>
    <property type="match status" value="1"/>
</dbReference>
<dbReference type="PANTHER" id="PTHR30383:SF5">
    <property type="entry name" value="SGNH HYDROLASE-TYPE ESTERASE DOMAIN-CONTAINING PROTEIN"/>
    <property type="match status" value="1"/>
</dbReference>
<evidence type="ECO:0000256" key="1">
    <source>
        <dbReference type="SAM" id="MobiDB-lite"/>
    </source>
</evidence>
<dbReference type="InterPro" id="IPR013830">
    <property type="entry name" value="SGNH_hydro"/>
</dbReference>
<dbReference type="Proteomes" id="UP000054023">
    <property type="component" value="Unassembled WGS sequence"/>
</dbReference>
<dbReference type="AlphaFoldDB" id="A0A0W8ICW7"/>